<organism evidence="4 5">
    <name type="scientific">Bradyrhizobium jicamae</name>
    <dbReference type="NCBI Taxonomy" id="280332"/>
    <lineage>
        <taxon>Bacteria</taxon>
        <taxon>Pseudomonadati</taxon>
        <taxon>Pseudomonadota</taxon>
        <taxon>Alphaproteobacteria</taxon>
        <taxon>Hyphomicrobiales</taxon>
        <taxon>Nitrobacteraceae</taxon>
        <taxon>Bradyrhizobium</taxon>
    </lineage>
</organism>
<dbReference type="Pfam" id="PF00501">
    <property type="entry name" value="AMP-binding"/>
    <property type="match status" value="1"/>
</dbReference>
<dbReference type="PROSITE" id="PS00455">
    <property type="entry name" value="AMP_BINDING"/>
    <property type="match status" value="1"/>
</dbReference>
<dbReference type="SUPFAM" id="SSF56801">
    <property type="entry name" value="Acetyl-CoA synthetase-like"/>
    <property type="match status" value="1"/>
</dbReference>
<dbReference type="Pfam" id="PF23562">
    <property type="entry name" value="AMP-binding_C_3"/>
    <property type="match status" value="1"/>
</dbReference>
<dbReference type="EMBL" id="JAFCJH010000001">
    <property type="protein sequence ID" value="MBR0794074.1"/>
    <property type="molecule type" value="Genomic_DNA"/>
</dbReference>
<dbReference type="Gene3D" id="3.40.50.12780">
    <property type="entry name" value="N-terminal domain of ligase-like"/>
    <property type="match status" value="1"/>
</dbReference>
<keyword evidence="5" id="KW-1185">Reference proteome</keyword>
<dbReference type="InterPro" id="IPR042099">
    <property type="entry name" value="ANL_N_sf"/>
</dbReference>
<reference evidence="5" key="1">
    <citation type="journal article" date="2021" name="ISME J.">
        <title>Evolutionary origin and ecological implication of a unique nif island in free-living Bradyrhizobium lineages.</title>
        <authorList>
            <person name="Tao J."/>
        </authorList>
    </citation>
    <scope>NUCLEOTIDE SEQUENCE [LARGE SCALE GENOMIC DNA]</scope>
    <source>
        <strain evidence="5">SZCCT0434</strain>
    </source>
</reference>
<keyword evidence="2" id="KW-0067">ATP-binding</keyword>
<comment type="caution">
    <text evidence="4">The sequence shown here is derived from an EMBL/GenBank/DDBJ whole genome shotgun (WGS) entry which is preliminary data.</text>
</comment>
<dbReference type="PANTHER" id="PTHR43272:SF33">
    <property type="entry name" value="AMP-BINDING DOMAIN-CONTAINING PROTEIN-RELATED"/>
    <property type="match status" value="1"/>
</dbReference>
<dbReference type="RefSeq" id="WP_212491618.1">
    <property type="nucleotide sequence ID" value="NZ_JAFCJH010000001.1"/>
</dbReference>
<keyword evidence="1" id="KW-0547">Nucleotide-binding</keyword>
<feature type="domain" description="AMP-dependent synthetase/ligase" evidence="3">
    <location>
        <begin position="16"/>
        <end position="435"/>
    </location>
</feature>
<dbReference type="InterPro" id="IPR000873">
    <property type="entry name" value="AMP-dep_synth/lig_dom"/>
</dbReference>
<dbReference type="InterPro" id="IPR020845">
    <property type="entry name" value="AMP-binding_CS"/>
</dbReference>
<evidence type="ECO:0000259" key="3">
    <source>
        <dbReference type="Pfam" id="PF00501"/>
    </source>
</evidence>
<name>A0ABS5FBA9_9BRAD</name>
<proteinExistence type="predicted"/>
<dbReference type="PANTHER" id="PTHR43272">
    <property type="entry name" value="LONG-CHAIN-FATTY-ACID--COA LIGASE"/>
    <property type="match status" value="1"/>
</dbReference>
<evidence type="ECO:0000313" key="5">
    <source>
        <dbReference type="Proteomes" id="UP001315278"/>
    </source>
</evidence>
<evidence type="ECO:0000256" key="1">
    <source>
        <dbReference type="ARBA" id="ARBA00022741"/>
    </source>
</evidence>
<dbReference type="Proteomes" id="UP001315278">
    <property type="component" value="Unassembled WGS sequence"/>
</dbReference>
<gene>
    <name evidence="4" type="ORF">JQ615_01590</name>
</gene>
<evidence type="ECO:0000256" key="2">
    <source>
        <dbReference type="ARBA" id="ARBA00022840"/>
    </source>
</evidence>
<evidence type="ECO:0000313" key="4">
    <source>
        <dbReference type="EMBL" id="MBR0794074.1"/>
    </source>
</evidence>
<sequence length="656" mass="72054">MAGSGPFDTFPKLLLRNCAQFGTRPAFRHKDLGIWQTWTWAQVAEIVRAYAAGLHRLGLQSGDTLAVVGSNRPKLYWTIMAAQALHAIPVPVYSDAVADELAFVLAHAEVKFVAAQDQEQVDKILSVADRLPQLGKIVYDEPRGLDGYDHGRLIAIGDVIADGRASLAADAALGERIDEYVEAGTGSDVAIILYTSGTTGAPKGVMLSMRGSIDAAIDTTRFDKLTDKDVVLAYLPLAWAGDHYVSYVQGLVAGFCMACPESRDTIEQDRHEIGPTYYLAPPRGFEVMLTRLMVRMEDAAPIKRRMFKYFLDVAHRHGEAILTGHPVPLPGRLLYALGRLLIYEPLKNVLGLSRVRVAYTGGEAIGPDLFTFFRSIGLNLKQLYGQTEAFLYVTCQPDGEIYSDTVGPAAPNVDIRIAESGEVQFRSPGMFVGYFKDPAKTAETLTSDGYIKTGDAGFFDEKTGHLKIIDRAKDVGRLADGTMFAPKYLENKLKFYPNIKEAITFGDSREFVCAMLNIDPVAVANWAERNNVAYGSYQELAGHPLVYDMVAKDVAAANRSLVKEKVLAGAQIRRFLILHKELDADDGELTRTQKIRRRFIAERYAPLLTAIYNGSHEADISTEVTFEDGRKGTIAARLVIHDMQTADSAESLGKAA</sequence>
<protein>
    <submittedName>
        <fullName evidence="4">AMP-binding protein</fullName>
    </submittedName>
</protein>
<accession>A0ABS5FBA9</accession>